<dbReference type="InterPro" id="IPR004875">
    <property type="entry name" value="DDE_SF_endonuclease_dom"/>
</dbReference>
<dbReference type="EMBL" id="CAJVPK010001922">
    <property type="protein sequence ID" value="CAG8602270.1"/>
    <property type="molecule type" value="Genomic_DNA"/>
</dbReference>
<evidence type="ECO:0000313" key="3">
    <source>
        <dbReference type="EMBL" id="CAG8602270.1"/>
    </source>
</evidence>
<accession>A0A9N9CJM2</accession>
<evidence type="ECO:0000313" key="4">
    <source>
        <dbReference type="Proteomes" id="UP000789706"/>
    </source>
</evidence>
<dbReference type="Proteomes" id="UP000789706">
    <property type="component" value="Unassembled WGS sequence"/>
</dbReference>
<dbReference type="OrthoDB" id="2426885at2759"/>
<comment type="caution">
    <text evidence="3">The sequence shown here is derived from an EMBL/GenBank/DDBJ whole genome shotgun (WGS) entry which is preliminary data.</text>
</comment>
<dbReference type="GO" id="GO:0003676">
    <property type="term" value="F:nucleic acid binding"/>
    <property type="evidence" value="ECO:0007669"/>
    <property type="project" value="InterPro"/>
</dbReference>
<feature type="region of interest" description="Disordered" evidence="1">
    <location>
        <begin position="265"/>
        <end position="284"/>
    </location>
</feature>
<feature type="non-terminal residue" evidence="3">
    <location>
        <position position="311"/>
    </location>
</feature>
<organism evidence="3 4">
    <name type="scientific">Diversispora eburnea</name>
    <dbReference type="NCBI Taxonomy" id="1213867"/>
    <lineage>
        <taxon>Eukaryota</taxon>
        <taxon>Fungi</taxon>
        <taxon>Fungi incertae sedis</taxon>
        <taxon>Mucoromycota</taxon>
        <taxon>Glomeromycotina</taxon>
        <taxon>Glomeromycetes</taxon>
        <taxon>Diversisporales</taxon>
        <taxon>Diversisporaceae</taxon>
        <taxon>Diversispora</taxon>
    </lineage>
</organism>
<gene>
    <name evidence="3" type="ORF">DEBURN_LOCUS9579</name>
</gene>
<dbReference type="AlphaFoldDB" id="A0A9N9CJM2"/>
<feature type="compositionally biased region" description="Acidic residues" evidence="1">
    <location>
        <begin position="273"/>
        <end position="284"/>
    </location>
</feature>
<protein>
    <submittedName>
        <fullName evidence="3">6251_t:CDS:1</fullName>
    </submittedName>
</protein>
<feature type="domain" description="DDE-1" evidence="2">
    <location>
        <begin position="136"/>
        <end position="230"/>
    </location>
</feature>
<sequence>MNLSNGLKPYVLNKKLSNRHRTTVAQRLPEDLLEKQQEFLNFVLYHCIQHDYPLSLIGNMDETPLSFDISSNTTIEETNASTVSIRTTGHEKSNFTVVLSCMADSTKLPPLIIFKLVNVPIQNFPSGVMICANYLFCGHLTDSVKLRFDEKNTNLAVIPGGLTSKLQPLDVSINKSFKSKYCQCYNDWMAEEIKKLIPTGQIQRPAYNLEAEWVLTSWNQIDKILIQRAFKCCGISNARDGSEDKYIFDYNWVILKMIMKNNDENSDKNSEISENDNEVSEEDIEVDKEIDEGIEVENNNETIDLTHDSND</sequence>
<evidence type="ECO:0000259" key="2">
    <source>
        <dbReference type="Pfam" id="PF03184"/>
    </source>
</evidence>
<proteinExistence type="predicted"/>
<reference evidence="3" key="1">
    <citation type="submission" date="2021-06" db="EMBL/GenBank/DDBJ databases">
        <authorList>
            <person name="Kallberg Y."/>
            <person name="Tangrot J."/>
            <person name="Rosling A."/>
        </authorList>
    </citation>
    <scope>NUCLEOTIDE SEQUENCE</scope>
    <source>
        <strain evidence="3">AZ414A</strain>
    </source>
</reference>
<dbReference type="Pfam" id="PF03184">
    <property type="entry name" value="DDE_1"/>
    <property type="match status" value="1"/>
</dbReference>
<name>A0A9N9CJM2_9GLOM</name>
<keyword evidence="4" id="KW-1185">Reference proteome</keyword>
<evidence type="ECO:0000256" key="1">
    <source>
        <dbReference type="SAM" id="MobiDB-lite"/>
    </source>
</evidence>